<gene>
    <name evidence="2" type="ORF">IB286_02775</name>
</gene>
<organism evidence="2 3">
    <name type="scientific">Spongiibacter pelagi</name>
    <dbReference type="NCBI Taxonomy" id="2760804"/>
    <lineage>
        <taxon>Bacteria</taxon>
        <taxon>Pseudomonadati</taxon>
        <taxon>Pseudomonadota</taxon>
        <taxon>Gammaproteobacteria</taxon>
        <taxon>Cellvibrionales</taxon>
        <taxon>Spongiibacteraceae</taxon>
        <taxon>Spongiibacter</taxon>
    </lineage>
</organism>
<evidence type="ECO:0000259" key="1">
    <source>
        <dbReference type="Pfam" id="PF00561"/>
    </source>
</evidence>
<sequence length="293" mass="34449">MAEELYGPTSHIYISQRLRMHYVDWGNRDAEPLLLIHGAQDHCRNWDWVAHSLRKDWHIIAPDLRGHGDSAWSPDGHYSSDAYLSDIAQLVVQKNLKPVTIIAHSMGGQIAVRFAATYPDYVKKLVVIEGIGLNTETIKEQSERSYTESMREWIQFRRELSSRMPKRYPNLEEAYARMQEKNPHLSVEQAKHLAFHGISQNEDGTYSWKFDNYTRRFSRKDFSESELRWLYEQIECPTLILWGDDTFLENPADNGRIEHFKNAKLLTYERAGHWLHHDQLARFLKDVREFFAA</sequence>
<dbReference type="InterPro" id="IPR000639">
    <property type="entry name" value="Epox_hydrolase-like"/>
</dbReference>
<dbReference type="GO" id="GO:0016787">
    <property type="term" value="F:hydrolase activity"/>
    <property type="evidence" value="ECO:0007669"/>
    <property type="project" value="UniProtKB-KW"/>
</dbReference>
<dbReference type="SUPFAM" id="SSF53474">
    <property type="entry name" value="alpha/beta-Hydrolases"/>
    <property type="match status" value="1"/>
</dbReference>
<dbReference type="Gene3D" id="3.40.50.1820">
    <property type="entry name" value="alpha/beta hydrolase"/>
    <property type="match status" value="1"/>
</dbReference>
<dbReference type="Pfam" id="PF00561">
    <property type="entry name" value="Abhydrolase_1"/>
    <property type="match status" value="1"/>
</dbReference>
<dbReference type="RefSeq" id="WP_190762188.1">
    <property type="nucleotide sequence ID" value="NZ_JACXLD010000001.1"/>
</dbReference>
<dbReference type="EMBL" id="JACXLD010000001">
    <property type="protein sequence ID" value="MBD2857916.1"/>
    <property type="molecule type" value="Genomic_DNA"/>
</dbReference>
<dbReference type="InterPro" id="IPR029058">
    <property type="entry name" value="AB_hydrolase_fold"/>
</dbReference>
<keyword evidence="2" id="KW-0378">Hydrolase</keyword>
<dbReference type="Proteomes" id="UP000610558">
    <property type="component" value="Unassembled WGS sequence"/>
</dbReference>
<dbReference type="AlphaFoldDB" id="A0A927C169"/>
<protein>
    <submittedName>
        <fullName evidence="2">Alpha/beta hydrolase</fullName>
    </submittedName>
</protein>
<evidence type="ECO:0000313" key="2">
    <source>
        <dbReference type="EMBL" id="MBD2857916.1"/>
    </source>
</evidence>
<dbReference type="PANTHER" id="PTHR43798:SF33">
    <property type="entry name" value="HYDROLASE, PUTATIVE (AFU_ORTHOLOGUE AFUA_2G14860)-RELATED"/>
    <property type="match status" value="1"/>
</dbReference>
<evidence type="ECO:0000313" key="3">
    <source>
        <dbReference type="Proteomes" id="UP000610558"/>
    </source>
</evidence>
<dbReference type="InterPro" id="IPR000073">
    <property type="entry name" value="AB_hydrolase_1"/>
</dbReference>
<reference evidence="2" key="1">
    <citation type="submission" date="2020-09" db="EMBL/GenBank/DDBJ databases">
        <authorList>
            <person name="Yoon J.-W."/>
        </authorList>
    </citation>
    <scope>NUCLEOTIDE SEQUENCE</scope>
    <source>
        <strain evidence="2">KMU-158</strain>
    </source>
</reference>
<dbReference type="PRINTS" id="PR00412">
    <property type="entry name" value="EPOXHYDRLASE"/>
</dbReference>
<accession>A0A927C169</accession>
<dbReference type="GO" id="GO:0016020">
    <property type="term" value="C:membrane"/>
    <property type="evidence" value="ECO:0007669"/>
    <property type="project" value="TreeGrafter"/>
</dbReference>
<keyword evidence="3" id="KW-1185">Reference proteome</keyword>
<dbReference type="PANTHER" id="PTHR43798">
    <property type="entry name" value="MONOACYLGLYCEROL LIPASE"/>
    <property type="match status" value="1"/>
</dbReference>
<comment type="caution">
    <text evidence="2">The sequence shown here is derived from an EMBL/GenBank/DDBJ whole genome shotgun (WGS) entry which is preliminary data.</text>
</comment>
<proteinExistence type="predicted"/>
<dbReference type="PRINTS" id="PR00111">
    <property type="entry name" value="ABHYDROLASE"/>
</dbReference>
<dbReference type="InterPro" id="IPR050266">
    <property type="entry name" value="AB_hydrolase_sf"/>
</dbReference>
<name>A0A927C169_9GAMM</name>
<feature type="domain" description="AB hydrolase-1" evidence="1">
    <location>
        <begin position="32"/>
        <end position="278"/>
    </location>
</feature>